<dbReference type="GO" id="GO:0005886">
    <property type="term" value="C:plasma membrane"/>
    <property type="evidence" value="ECO:0007669"/>
    <property type="project" value="UniProtKB-SubCell"/>
</dbReference>
<sequence>MIIYTLPLGNQSTLLTFTIQCFSENTNIQLPLFILFLLIYLIIILGNTTVFTTISLSPKLHTPMYMFLGNLSFLDISYISTTFPKLLHMVYTQQKTISFTGCITQLYFFLSLACTECLLLTVMAYDRYVAICHPFHYTVLISRKHCARLITVAWVVGFLDPVAHSILITNLSFCSSHHIDHFFCDLIPVLKITCSDTSTIEIMTYITGVIMCISSFGFTSISYIFIIHTICKIQSTQGRQKAFSTCTSHLTCVIILYGTMTCSYMRPTKSYNPGLDSFFALLYVAFVPMLNPFIYTLKNKDFTCHLKKVGIKILQLDVHYYCK</sequence>
<feature type="transmembrane region" description="Helical" evidence="14">
    <location>
        <begin position="146"/>
        <end position="168"/>
    </location>
</feature>
<evidence type="ECO:0000313" key="16">
    <source>
        <dbReference type="EMBL" id="KAG8435697.1"/>
    </source>
</evidence>
<dbReference type="SUPFAM" id="SSF81321">
    <property type="entry name" value="Family A G protein-coupled receptor-like"/>
    <property type="match status" value="1"/>
</dbReference>
<feature type="domain" description="G-protein coupled receptors family 1 profile" evidence="15">
    <location>
        <begin position="46"/>
        <end position="295"/>
    </location>
</feature>
<dbReference type="PROSITE" id="PS00237">
    <property type="entry name" value="G_PROTEIN_RECEP_F1_1"/>
    <property type="match status" value="1"/>
</dbReference>
<keyword evidence="6 14" id="KW-0552">Olfaction</keyword>
<evidence type="ECO:0000256" key="12">
    <source>
        <dbReference type="ARBA" id="ARBA00023224"/>
    </source>
</evidence>
<comment type="caution">
    <text evidence="16">The sequence shown here is derived from an EMBL/GenBank/DDBJ whole genome shotgun (WGS) entry which is preliminary data.</text>
</comment>
<evidence type="ECO:0000256" key="6">
    <source>
        <dbReference type="ARBA" id="ARBA00022725"/>
    </source>
</evidence>
<keyword evidence="9 14" id="KW-0472">Membrane</keyword>
<dbReference type="Proteomes" id="UP000812440">
    <property type="component" value="Chromosome 7"/>
</dbReference>
<evidence type="ECO:0000259" key="15">
    <source>
        <dbReference type="PROSITE" id="PS50262"/>
    </source>
</evidence>
<dbReference type="GO" id="GO:0004930">
    <property type="term" value="F:G protein-coupled receptor activity"/>
    <property type="evidence" value="ECO:0007669"/>
    <property type="project" value="UniProtKB-KW"/>
</dbReference>
<evidence type="ECO:0000256" key="7">
    <source>
        <dbReference type="ARBA" id="ARBA00022989"/>
    </source>
</evidence>
<evidence type="ECO:0000256" key="11">
    <source>
        <dbReference type="ARBA" id="ARBA00023180"/>
    </source>
</evidence>
<dbReference type="PANTHER" id="PTHR26452">
    <property type="entry name" value="OLFACTORY RECEPTOR"/>
    <property type="match status" value="1"/>
</dbReference>
<dbReference type="FunFam" id="1.10.1220.70:FF:000001">
    <property type="entry name" value="Olfactory receptor"/>
    <property type="match status" value="1"/>
</dbReference>
<keyword evidence="11" id="KW-0325">Glycoprotein</keyword>
<dbReference type="PRINTS" id="PR00237">
    <property type="entry name" value="GPCRRHODOPSN"/>
</dbReference>
<evidence type="ECO:0000256" key="4">
    <source>
        <dbReference type="ARBA" id="ARBA00022606"/>
    </source>
</evidence>
<dbReference type="OrthoDB" id="5967130at2759"/>
<feature type="transmembrane region" description="Helical" evidence="14">
    <location>
        <begin position="103"/>
        <end position="125"/>
    </location>
</feature>
<evidence type="ECO:0000256" key="14">
    <source>
        <dbReference type="RuleBase" id="RU363047"/>
    </source>
</evidence>
<dbReference type="PROSITE" id="PS50262">
    <property type="entry name" value="G_PROTEIN_RECEP_F1_2"/>
    <property type="match status" value="1"/>
</dbReference>
<dbReference type="AlphaFoldDB" id="A0A8T2IVY5"/>
<feature type="transmembrane region" description="Helical" evidence="14">
    <location>
        <begin position="205"/>
        <end position="230"/>
    </location>
</feature>
<feature type="transmembrane region" description="Helical" evidence="14">
    <location>
        <begin position="32"/>
        <end position="52"/>
    </location>
</feature>
<dbReference type="Gene3D" id="1.20.1070.10">
    <property type="entry name" value="Rhodopsin 7-helix transmembrane proteins"/>
    <property type="match status" value="1"/>
</dbReference>
<accession>A0A8T2IVY5</accession>
<dbReference type="CDD" id="cd13954">
    <property type="entry name" value="7tmA_OR"/>
    <property type="match status" value="1"/>
</dbReference>
<protein>
    <recommendedName>
        <fullName evidence="14">Olfactory receptor</fullName>
    </recommendedName>
</protein>
<feature type="transmembrane region" description="Helical" evidence="14">
    <location>
        <begin position="278"/>
        <end position="297"/>
    </location>
</feature>
<proteinExistence type="inferred from homology"/>
<dbReference type="InterPro" id="IPR000725">
    <property type="entry name" value="Olfact_rcpt"/>
</dbReference>
<keyword evidence="7 14" id="KW-1133">Transmembrane helix</keyword>
<gene>
    <name evidence="16" type="ORF">GDO86_013580</name>
</gene>
<comment type="similarity">
    <text evidence="2 13">Belongs to the G-protein coupled receptor 1 family.</text>
</comment>
<keyword evidence="3 14" id="KW-1003">Cell membrane</keyword>
<evidence type="ECO:0000313" key="17">
    <source>
        <dbReference type="Proteomes" id="UP000812440"/>
    </source>
</evidence>
<feature type="transmembrane region" description="Helical" evidence="14">
    <location>
        <begin position="242"/>
        <end position="266"/>
    </location>
</feature>
<keyword evidence="5 13" id="KW-0812">Transmembrane</keyword>
<dbReference type="GO" id="GO:0004984">
    <property type="term" value="F:olfactory receptor activity"/>
    <property type="evidence" value="ECO:0007669"/>
    <property type="project" value="InterPro"/>
</dbReference>
<evidence type="ECO:0000256" key="9">
    <source>
        <dbReference type="ARBA" id="ARBA00023136"/>
    </source>
</evidence>
<evidence type="ECO:0000256" key="3">
    <source>
        <dbReference type="ARBA" id="ARBA00022475"/>
    </source>
</evidence>
<evidence type="ECO:0000256" key="8">
    <source>
        <dbReference type="ARBA" id="ARBA00023040"/>
    </source>
</evidence>
<keyword evidence="17" id="KW-1185">Reference proteome</keyword>
<feature type="transmembrane region" description="Helical" evidence="14">
    <location>
        <begin position="64"/>
        <end position="83"/>
    </location>
</feature>
<comment type="subcellular location">
    <subcellularLocation>
        <location evidence="1 14">Cell membrane</location>
        <topology evidence="1 14">Multi-pass membrane protein</topology>
    </subcellularLocation>
</comment>
<keyword evidence="4 14" id="KW-0716">Sensory transduction</keyword>
<dbReference type="EMBL" id="JAACNH010000008">
    <property type="protein sequence ID" value="KAG8435697.1"/>
    <property type="molecule type" value="Genomic_DNA"/>
</dbReference>
<dbReference type="Pfam" id="PF13853">
    <property type="entry name" value="7tm_4"/>
    <property type="match status" value="1"/>
</dbReference>
<evidence type="ECO:0000256" key="5">
    <source>
        <dbReference type="ARBA" id="ARBA00022692"/>
    </source>
</evidence>
<keyword evidence="8 13" id="KW-0297">G-protein coupled receptor</keyword>
<evidence type="ECO:0000256" key="1">
    <source>
        <dbReference type="ARBA" id="ARBA00004651"/>
    </source>
</evidence>
<evidence type="ECO:0000256" key="2">
    <source>
        <dbReference type="ARBA" id="ARBA00010663"/>
    </source>
</evidence>
<keyword evidence="12 13" id="KW-0807">Transducer</keyword>
<dbReference type="FunFam" id="1.20.1070.10:FF:000010">
    <property type="entry name" value="Olfactory receptor"/>
    <property type="match status" value="1"/>
</dbReference>
<dbReference type="InterPro" id="IPR000276">
    <property type="entry name" value="GPCR_Rhodpsn"/>
</dbReference>
<dbReference type="InterPro" id="IPR017452">
    <property type="entry name" value="GPCR_Rhodpsn_7TM"/>
</dbReference>
<keyword evidence="10 13" id="KW-0675">Receptor</keyword>
<reference evidence="16" key="1">
    <citation type="thesis" date="2020" institute="ProQuest LLC" country="789 East Eisenhower Parkway, Ann Arbor, MI, USA">
        <title>Comparative Genomics and Chromosome Evolution.</title>
        <authorList>
            <person name="Mudd A.B."/>
        </authorList>
    </citation>
    <scope>NUCLEOTIDE SEQUENCE</scope>
    <source>
        <strain evidence="16">Female2</strain>
        <tissue evidence="16">Blood</tissue>
    </source>
</reference>
<dbReference type="PRINTS" id="PR00245">
    <property type="entry name" value="OLFACTORYR"/>
</dbReference>
<evidence type="ECO:0000256" key="13">
    <source>
        <dbReference type="RuleBase" id="RU000688"/>
    </source>
</evidence>
<organism evidence="16 17">
    <name type="scientific">Hymenochirus boettgeri</name>
    <name type="common">Congo dwarf clawed frog</name>
    <dbReference type="NCBI Taxonomy" id="247094"/>
    <lineage>
        <taxon>Eukaryota</taxon>
        <taxon>Metazoa</taxon>
        <taxon>Chordata</taxon>
        <taxon>Craniata</taxon>
        <taxon>Vertebrata</taxon>
        <taxon>Euteleostomi</taxon>
        <taxon>Amphibia</taxon>
        <taxon>Batrachia</taxon>
        <taxon>Anura</taxon>
        <taxon>Pipoidea</taxon>
        <taxon>Pipidae</taxon>
        <taxon>Pipinae</taxon>
        <taxon>Hymenochirus</taxon>
    </lineage>
</organism>
<evidence type="ECO:0000256" key="10">
    <source>
        <dbReference type="ARBA" id="ARBA00023170"/>
    </source>
</evidence>
<name>A0A8T2IVY5_9PIPI</name>
<dbReference type="InterPro" id="IPR050516">
    <property type="entry name" value="Olfactory_GPCR"/>
</dbReference>